<dbReference type="RefSeq" id="WP_207399840.1">
    <property type="nucleotide sequence ID" value="NZ_CAACUY010000049.1"/>
</dbReference>
<name>A0ABW2XGJ8_9ACTN</name>
<proteinExistence type="predicted"/>
<accession>A0ABW2XGJ8</accession>
<protein>
    <submittedName>
        <fullName evidence="1">Uncharacterized protein</fullName>
    </submittedName>
</protein>
<evidence type="ECO:0000313" key="2">
    <source>
        <dbReference type="Proteomes" id="UP001597063"/>
    </source>
</evidence>
<evidence type="ECO:0000313" key="1">
    <source>
        <dbReference type="EMBL" id="MFD0683505.1"/>
    </source>
</evidence>
<dbReference type="EMBL" id="JBHTGP010000003">
    <property type="protein sequence ID" value="MFD0683505.1"/>
    <property type="molecule type" value="Genomic_DNA"/>
</dbReference>
<organism evidence="1 2">
    <name type="scientific">Actinomadura fibrosa</name>
    <dbReference type="NCBI Taxonomy" id="111802"/>
    <lineage>
        <taxon>Bacteria</taxon>
        <taxon>Bacillati</taxon>
        <taxon>Actinomycetota</taxon>
        <taxon>Actinomycetes</taxon>
        <taxon>Streptosporangiales</taxon>
        <taxon>Thermomonosporaceae</taxon>
        <taxon>Actinomadura</taxon>
    </lineage>
</organism>
<reference evidence="2" key="1">
    <citation type="journal article" date="2019" name="Int. J. Syst. Evol. Microbiol.">
        <title>The Global Catalogue of Microorganisms (GCM) 10K type strain sequencing project: providing services to taxonomists for standard genome sequencing and annotation.</title>
        <authorList>
            <consortium name="The Broad Institute Genomics Platform"/>
            <consortium name="The Broad Institute Genome Sequencing Center for Infectious Disease"/>
            <person name="Wu L."/>
            <person name="Ma J."/>
        </authorList>
    </citation>
    <scope>NUCLEOTIDE SEQUENCE [LARGE SCALE GENOMIC DNA]</scope>
    <source>
        <strain evidence="2">JCM 9371</strain>
    </source>
</reference>
<dbReference type="Proteomes" id="UP001597063">
    <property type="component" value="Unassembled WGS sequence"/>
</dbReference>
<keyword evidence="2" id="KW-1185">Reference proteome</keyword>
<comment type="caution">
    <text evidence="1">The sequence shown here is derived from an EMBL/GenBank/DDBJ whole genome shotgun (WGS) entry which is preliminary data.</text>
</comment>
<sequence>MITEVALGTITCPSGRLVVADTGYLGLWSGDAAPAMPAELLDGLPPEARESVAHAVDLAVAGPDAERAARGFDRQPGRWLYDVPAHALEETVAAFEAHRRAHGLDARLVPEGRRVPHRERAERAAEAGGDGFTVHGVPMVVAAGLPTDRELTVSAVRRDFGRVGARWDVVAVEVEDVPIFTFRRLGVVGVDAARLSLIDADGLAAWEHENPVDGRADVAFWGRSAGEAAAEFQAPPLGTPGEDGVYGWAGLDVPEAVRRARAVGAWVDAGPDRRLAYDFRPHSHHWQVLARVRASEHEAGVIEVGGTRTMCLMTSWGDGLFPVHAEYGEDGRLVRILIVLADAERVRRTEEMYDRMG</sequence>
<gene>
    <name evidence="1" type="ORF">ACFQZM_03255</name>
</gene>